<dbReference type="SUPFAM" id="SSF55781">
    <property type="entry name" value="GAF domain-like"/>
    <property type="match status" value="1"/>
</dbReference>
<evidence type="ECO:0000313" key="7">
    <source>
        <dbReference type="Proteomes" id="UP001596337"/>
    </source>
</evidence>
<keyword evidence="3" id="KW-0804">Transcription</keyword>
<evidence type="ECO:0000259" key="4">
    <source>
        <dbReference type="PROSITE" id="PS51077"/>
    </source>
</evidence>
<dbReference type="Proteomes" id="UP001596337">
    <property type="component" value="Unassembled WGS sequence"/>
</dbReference>
<sequence>MPSSVEADGFRAYSPVPQYPVVSIDHALKIILMLGERSDIRLDEVGDRLGVAPSTARRLLATLQYRGFAQPNPGHTMYGPGETWTNLVSSVLRRFDIRMTLRPFIEKLNAELRETVHVGVRDGAVIRFVDALESRRAVRVTSRLGRIVPAHCTSTGKAILAQLDPTDLRRLYPDDGLPGLTARSIRRRSELEAELAAVRWQGFAISREESEEGVSSVAVAIRAGVWAPAVAVTVSVPAGRLGSGEIRRIVTALTTVGTEINELLHS</sequence>
<keyword evidence="7" id="KW-1185">Reference proteome</keyword>
<dbReference type="InterPro" id="IPR036388">
    <property type="entry name" value="WH-like_DNA-bd_sf"/>
</dbReference>
<accession>A0ABW2C3S8</accession>
<comment type="caution">
    <text evidence="6">The sequence shown here is derived from an EMBL/GenBank/DDBJ whole genome shotgun (WGS) entry which is preliminary data.</text>
</comment>
<dbReference type="InterPro" id="IPR036390">
    <property type="entry name" value="WH_DNA-bd_sf"/>
</dbReference>
<evidence type="ECO:0000259" key="5">
    <source>
        <dbReference type="PROSITE" id="PS51078"/>
    </source>
</evidence>
<dbReference type="InterPro" id="IPR005471">
    <property type="entry name" value="Tscrpt_reg_IclR_N"/>
</dbReference>
<evidence type="ECO:0000256" key="1">
    <source>
        <dbReference type="ARBA" id="ARBA00023015"/>
    </source>
</evidence>
<dbReference type="Pfam" id="PF01614">
    <property type="entry name" value="IclR_C"/>
    <property type="match status" value="1"/>
</dbReference>
<proteinExistence type="predicted"/>
<keyword evidence="1" id="KW-0805">Transcription regulation</keyword>
<evidence type="ECO:0000313" key="6">
    <source>
        <dbReference type="EMBL" id="MFC6869434.1"/>
    </source>
</evidence>
<dbReference type="Gene3D" id="1.10.10.10">
    <property type="entry name" value="Winged helix-like DNA-binding domain superfamily/Winged helix DNA-binding domain"/>
    <property type="match status" value="1"/>
</dbReference>
<organism evidence="6 7">
    <name type="scientific">Haloechinothrix salitolerans</name>
    <dbReference type="NCBI Taxonomy" id="926830"/>
    <lineage>
        <taxon>Bacteria</taxon>
        <taxon>Bacillati</taxon>
        <taxon>Actinomycetota</taxon>
        <taxon>Actinomycetes</taxon>
        <taxon>Pseudonocardiales</taxon>
        <taxon>Pseudonocardiaceae</taxon>
        <taxon>Haloechinothrix</taxon>
    </lineage>
</organism>
<reference evidence="7" key="1">
    <citation type="journal article" date="2019" name="Int. J. Syst. Evol. Microbiol.">
        <title>The Global Catalogue of Microorganisms (GCM) 10K type strain sequencing project: providing services to taxonomists for standard genome sequencing and annotation.</title>
        <authorList>
            <consortium name="The Broad Institute Genomics Platform"/>
            <consortium name="The Broad Institute Genome Sequencing Center for Infectious Disease"/>
            <person name="Wu L."/>
            <person name="Ma J."/>
        </authorList>
    </citation>
    <scope>NUCLEOTIDE SEQUENCE [LARGE SCALE GENOMIC DNA]</scope>
    <source>
        <strain evidence="7">KCTC 32255</strain>
    </source>
</reference>
<dbReference type="PANTHER" id="PTHR30136">
    <property type="entry name" value="HELIX-TURN-HELIX TRANSCRIPTIONAL REGULATOR, ICLR FAMILY"/>
    <property type="match status" value="1"/>
</dbReference>
<protein>
    <submittedName>
        <fullName evidence="6">IclR family transcriptional regulator</fullName>
    </submittedName>
</protein>
<evidence type="ECO:0000256" key="3">
    <source>
        <dbReference type="ARBA" id="ARBA00023163"/>
    </source>
</evidence>
<evidence type="ECO:0000256" key="2">
    <source>
        <dbReference type="ARBA" id="ARBA00023125"/>
    </source>
</evidence>
<dbReference type="InterPro" id="IPR050707">
    <property type="entry name" value="HTH_MetabolicPath_Reg"/>
</dbReference>
<dbReference type="SUPFAM" id="SSF46785">
    <property type="entry name" value="Winged helix' DNA-binding domain"/>
    <property type="match status" value="1"/>
</dbReference>
<feature type="domain" description="HTH iclR-type" evidence="4">
    <location>
        <begin position="21"/>
        <end position="82"/>
    </location>
</feature>
<dbReference type="RefSeq" id="WP_345400687.1">
    <property type="nucleotide sequence ID" value="NZ_BAABLA010000101.1"/>
</dbReference>
<dbReference type="Gene3D" id="3.30.450.40">
    <property type="match status" value="1"/>
</dbReference>
<dbReference type="InterPro" id="IPR014757">
    <property type="entry name" value="Tscrpt_reg_IclR_C"/>
</dbReference>
<dbReference type="SMART" id="SM00346">
    <property type="entry name" value="HTH_ICLR"/>
    <property type="match status" value="1"/>
</dbReference>
<dbReference type="PANTHER" id="PTHR30136:SF24">
    <property type="entry name" value="HTH-TYPE TRANSCRIPTIONAL REPRESSOR ALLR"/>
    <property type="match status" value="1"/>
</dbReference>
<keyword evidence="2" id="KW-0238">DNA-binding</keyword>
<dbReference type="PROSITE" id="PS51078">
    <property type="entry name" value="ICLR_ED"/>
    <property type="match status" value="1"/>
</dbReference>
<dbReference type="Pfam" id="PF09339">
    <property type="entry name" value="HTH_IclR"/>
    <property type="match status" value="1"/>
</dbReference>
<dbReference type="InterPro" id="IPR029016">
    <property type="entry name" value="GAF-like_dom_sf"/>
</dbReference>
<dbReference type="PROSITE" id="PS51077">
    <property type="entry name" value="HTH_ICLR"/>
    <property type="match status" value="1"/>
</dbReference>
<name>A0ABW2C3S8_9PSEU</name>
<gene>
    <name evidence="6" type="ORF">ACFQGD_20035</name>
</gene>
<dbReference type="EMBL" id="JBHSXX010000001">
    <property type="protein sequence ID" value="MFC6869434.1"/>
    <property type="molecule type" value="Genomic_DNA"/>
</dbReference>
<feature type="domain" description="IclR-ED" evidence="5">
    <location>
        <begin position="83"/>
        <end position="266"/>
    </location>
</feature>